<keyword evidence="2 5" id="KW-0808">Transferase</keyword>
<protein>
    <submittedName>
        <fullName evidence="5">[Fructose-bisphosphate aldolase]-lysine N-methyltransferase</fullName>
    </submittedName>
</protein>
<dbReference type="CDD" id="cd10527">
    <property type="entry name" value="SET_LSMT"/>
    <property type="match status" value="1"/>
</dbReference>
<dbReference type="InterPro" id="IPR046341">
    <property type="entry name" value="SET_dom_sf"/>
</dbReference>
<dbReference type="STRING" id="1590841.A0A2R6Q8N4"/>
<dbReference type="GO" id="GO:0016279">
    <property type="term" value="F:protein-lysine N-methyltransferase activity"/>
    <property type="evidence" value="ECO:0007669"/>
    <property type="project" value="TreeGrafter"/>
</dbReference>
<evidence type="ECO:0000313" key="5">
    <source>
        <dbReference type="EMBL" id="PSS04271.1"/>
    </source>
</evidence>
<feature type="domain" description="SET" evidence="4">
    <location>
        <begin position="174"/>
        <end position="392"/>
    </location>
</feature>
<dbReference type="FunCoup" id="A0A2R6Q8N4">
    <property type="interactions" value="406"/>
</dbReference>
<dbReference type="GO" id="GO:0032259">
    <property type="term" value="P:methylation"/>
    <property type="evidence" value="ECO:0007669"/>
    <property type="project" value="UniProtKB-KW"/>
</dbReference>
<keyword evidence="1 5" id="KW-0489">Methyltransferase</keyword>
<accession>A0A2R6Q8N4</accession>
<proteinExistence type="predicted"/>
<dbReference type="AlphaFoldDB" id="A0A2R6Q8N4"/>
<dbReference type="InterPro" id="IPR001214">
    <property type="entry name" value="SET_dom"/>
</dbReference>
<dbReference type="InterPro" id="IPR036464">
    <property type="entry name" value="Rubisco_LSMT_subst-bd_sf"/>
</dbReference>
<dbReference type="PANTHER" id="PTHR13271">
    <property type="entry name" value="UNCHARACTERIZED PUTATIVE METHYLTRANSFERASE"/>
    <property type="match status" value="1"/>
</dbReference>
<name>A0A2R6Q8N4_ACTCC</name>
<dbReference type="InParanoid" id="A0A2R6Q8N4"/>
<dbReference type="Proteomes" id="UP000241394">
    <property type="component" value="Chromosome LG18"/>
</dbReference>
<dbReference type="Gramene" id="PSS04271">
    <property type="protein sequence ID" value="PSS04271"/>
    <property type="gene ID" value="CEY00_Acc20117"/>
</dbReference>
<dbReference type="OrthoDB" id="341421at2759"/>
<dbReference type="PANTHER" id="PTHR13271:SF103">
    <property type="entry name" value="N-METHYLTRANSFERASE DOMAIN AND SET DOMAIN CONTAINING PROTEIN-RELATED"/>
    <property type="match status" value="1"/>
</dbReference>
<dbReference type="SUPFAM" id="SSF82199">
    <property type="entry name" value="SET domain"/>
    <property type="match status" value="1"/>
</dbReference>
<dbReference type="OMA" id="FAWKTIQ"/>
<evidence type="ECO:0000256" key="1">
    <source>
        <dbReference type="ARBA" id="ARBA00022603"/>
    </source>
</evidence>
<dbReference type="InterPro" id="IPR050600">
    <property type="entry name" value="SETD3_SETD6_MTase"/>
</dbReference>
<sequence>MDDDKLHLSNKTVENDEYLLVLKPSEEDPLFEIKKKLLEDKGFEPQGHVVLKSSTSCPDWPTKIMEILLERAKIICSDEIELYFGGVETNSSGVLYNPRIELEALHSILSLIDKTLSSGNHALTSILQDLRDVCIDMIKELGGKIRLETRIVTDFSCDNERCLLQWGESSGVQRKLDVAYVEGAGRGAIATEDLKVGDIALEIPVSVIISEELVHESDMFPILKKIDGISSETMLLLWSMKEKHNRYSKFKFFFDALPEVFNTGLSFGINAIMTLDGTLLLDEIVQAKEHLRNQYDELFPPLCNDHPDIFPAELYTWEQFLWACELWYSNGMKIMFTDGQLQTCLVPIAGFLNHSLCPHILHYGRVDSATNSLKFPLSRPCNVGEECYLSYGKFSSSHLVTFYGFLPQGENPYDVISLDIDSNKAVCFEDGCHMSSWTNHMVRGTWLSKNHELFHYGLPSPLLDHFRRACSPVIQTDVHNLETELEILEDLCSTFEDMLETLGEINPDDSTTWDVKLAVRFKDLQRKIVSSIVTSCYSGRRLVEYEARMAHASKISRSIIQPGHSENVETSGDGLHRS</sequence>
<keyword evidence="3" id="KW-0949">S-adenosyl-L-methionine</keyword>
<gene>
    <name evidence="5" type="ORF">CEY00_Acc20117</name>
</gene>
<dbReference type="FunFam" id="3.90.1410.10:FF:000011">
    <property type="entry name" value="Transcription factor, E2F and DP-related"/>
    <property type="match status" value="1"/>
</dbReference>
<reference evidence="5 6" key="1">
    <citation type="submission" date="2017-07" db="EMBL/GenBank/DDBJ databases">
        <title>An improved, manually edited Actinidia chinensis var. chinensis (kiwifruit) genome highlights the challenges associated with draft genomes and gene prediction in plants.</title>
        <authorList>
            <person name="Pilkington S."/>
            <person name="Crowhurst R."/>
            <person name="Hilario E."/>
            <person name="Nardozza S."/>
            <person name="Fraser L."/>
            <person name="Peng Y."/>
            <person name="Gunaseelan K."/>
            <person name="Simpson R."/>
            <person name="Tahir J."/>
            <person name="Deroles S."/>
            <person name="Templeton K."/>
            <person name="Luo Z."/>
            <person name="Davy M."/>
            <person name="Cheng C."/>
            <person name="Mcneilage M."/>
            <person name="Scaglione D."/>
            <person name="Liu Y."/>
            <person name="Zhang Q."/>
            <person name="Datson P."/>
            <person name="De Silva N."/>
            <person name="Gardiner S."/>
            <person name="Bassett H."/>
            <person name="Chagne D."/>
            <person name="Mccallum J."/>
            <person name="Dzierzon H."/>
            <person name="Deng C."/>
            <person name="Wang Y.-Y."/>
            <person name="Barron N."/>
            <person name="Manako K."/>
            <person name="Bowen J."/>
            <person name="Foster T."/>
            <person name="Erridge Z."/>
            <person name="Tiffin H."/>
            <person name="Waite C."/>
            <person name="Davies K."/>
            <person name="Grierson E."/>
            <person name="Laing W."/>
            <person name="Kirk R."/>
            <person name="Chen X."/>
            <person name="Wood M."/>
            <person name="Montefiori M."/>
            <person name="Brummell D."/>
            <person name="Schwinn K."/>
            <person name="Catanach A."/>
            <person name="Fullerton C."/>
            <person name="Li D."/>
            <person name="Meiyalaghan S."/>
            <person name="Nieuwenhuizen N."/>
            <person name="Read N."/>
            <person name="Prakash R."/>
            <person name="Hunter D."/>
            <person name="Zhang H."/>
            <person name="Mckenzie M."/>
            <person name="Knabel M."/>
            <person name="Harris A."/>
            <person name="Allan A."/>
            <person name="Chen A."/>
            <person name="Janssen B."/>
            <person name="Plunkett B."/>
            <person name="Dwamena C."/>
            <person name="Voogd C."/>
            <person name="Leif D."/>
            <person name="Lafferty D."/>
            <person name="Souleyre E."/>
            <person name="Varkonyi-Gasic E."/>
            <person name="Gambi F."/>
            <person name="Hanley J."/>
            <person name="Yao J.-L."/>
            <person name="Cheung J."/>
            <person name="David K."/>
            <person name="Warren B."/>
            <person name="Marsh K."/>
            <person name="Snowden K."/>
            <person name="Lin-Wang K."/>
            <person name="Brian L."/>
            <person name="Martinez-Sanchez M."/>
            <person name="Wang M."/>
            <person name="Ileperuma N."/>
            <person name="Macnee N."/>
            <person name="Campin R."/>
            <person name="Mcatee P."/>
            <person name="Drummond R."/>
            <person name="Espley R."/>
            <person name="Ireland H."/>
            <person name="Wu R."/>
            <person name="Atkinson R."/>
            <person name="Karunairetnam S."/>
            <person name="Bulley S."/>
            <person name="Chunkath S."/>
            <person name="Hanley Z."/>
            <person name="Storey R."/>
            <person name="Thrimawithana A."/>
            <person name="Thomson S."/>
            <person name="David C."/>
            <person name="Testolin R."/>
        </authorList>
    </citation>
    <scope>NUCLEOTIDE SEQUENCE [LARGE SCALE GENOMIC DNA]</scope>
    <source>
        <strain evidence="6">cv. Red5</strain>
        <tissue evidence="5">Young leaf</tissue>
    </source>
</reference>
<evidence type="ECO:0000259" key="4">
    <source>
        <dbReference type="PROSITE" id="PS50280"/>
    </source>
</evidence>
<organism evidence="5 6">
    <name type="scientific">Actinidia chinensis var. chinensis</name>
    <name type="common">Chinese soft-hair kiwi</name>
    <dbReference type="NCBI Taxonomy" id="1590841"/>
    <lineage>
        <taxon>Eukaryota</taxon>
        <taxon>Viridiplantae</taxon>
        <taxon>Streptophyta</taxon>
        <taxon>Embryophyta</taxon>
        <taxon>Tracheophyta</taxon>
        <taxon>Spermatophyta</taxon>
        <taxon>Magnoliopsida</taxon>
        <taxon>eudicotyledons</taxon>
        <taxon>Gunneridae</taxon>
        <taxon>Pentapetalae</taxon>
        <taxon>asterids</taxon>
        <taxon>Ericales</taxon>
        <taxon>Actinidiaceae</taxon>
        <taxon>Actinidia</taxon>
    </lineage>
</organism>
<evidence type="ECO:0000313" key="6">
    <source>
        <dbReference type="Proteomes" id="UP000241394"/>
    </source>
</evidence>
<reference evidence="6" key="2">
    <citation type="journal article" date="2018" name="BMC Genomics">
        <title>A manually annotated Actinidia chinensis var. chinensis (kiwifruit) genome highlights the challenges associated with draft genomes and gene prediction in plants.</title>
        <authorList>
            <person name="Pilkington S.M."/>
            <person name="Crowhurst R."/>
            <person name="Hilario E."/>
            <person name="Nardozza S."/>
            <person name="Fraser L."/>
            <person name="Peng Y."/>
            <person name="Gunaseelan K."/>
            <person name="Simpson R."/>
            <person name="Tahir J."/>
            <person name="Deroles S.C."/>
            <person name="Templeton K."/>
            <person name="Luo Z."/>
            <person name="Davy M."/>
            <person name="Cheng C."/>
            <person name="McNeilage M."/>
            <person name="Scaglione D."/>
            <person name="Liu Y."/>
            <person name="Zhang Q."/>
            <person name="Datson P."/>
            <person name="De Silva N."/>
            <person name="Gardiner S.E."/>
            <person name="Bassett H."/>
            <person name="Chagne D."/>
            <person name="McCallum J."/>
            <person name="Dzierzon H."/>
            <person name="Deng C."/>
            <person name="Wang Y.Y."/>
            <person name="Barron L."/>
            <person name="Manako K."/>
            <person name="Bowen J."/>
            <person name="Foster T.M."/>
            <person name="Erridge Z.A."/>
            <person name="Tiffin H."/>
            <person name="Waite C.N."/>
            <person name="Davies K.M."/>
            <person name="Grierson E.P."/>
            <person name="Laing W.A."/>
            <person name="Kirk R."/>
            <person name="Chen X."/>
            <person name="Wood M."/>
            <person name="Montefiori M."/>
            <person name="Brummell D.A."/>
            <person name="Schwinn K.E."/>
            <person name="Catanach A."/>
            <person name="Fullerton C."/>
            <person name="Li D."/>
            <person name="Meiyalaghan S."/>
            <person name="Nieuwenhuizen N."/>
            <person name="Read N."/>
            <person name="Prakash R."/>
            <person name="Hunter D."/>
            <person name="Zhang H."/>
            <person name="McKenzie M."/>
            <person name="Knabel M."/>
            <person name="Harris A."/>
            <person name="Allan A.C."/>
            <person name="Gleave A."/>
            <person name="Chen A."/>
            <person name="Janssen B.J."/>
            <person name="Plunkett B."/>
            <person name="Ampomah-Dwamena C."/>
            <person name="Voogd C."/>
            <person name="Leif D."/>
            <person name="Lafferty D."/>
            <person name="Souleyre E.J.F."/>
            <person name="Varkonyi-Gasic E."/>
            <person name="Gambi F."/>
            <person name="Hanley J."/>
            <person name="Yao J.L."/>
            <person name="Cheung J."/>
            <person name="David K.M."/>
            <person name="Warren B."/>
            <person name="Marsh K."/>
            <person name="Snowden K.C."/>
            <person name="Lin-Wang K."/>
            <person name="Brian L."/>
            <person name="Martinez-Sanchez M."/>
            <person name="Wang M."/>
            <person name="Ileperuma N."/>
            <person name="Macnee N."/>
            <person name="Campin R."/>
            <person name="McAtee P."/>
            <person name="Drummond R.S.M."/>
            <person name="Espley R.V."/>
            <person name="Ireland H.S."/>
            <person name="Wu R."/>
            <person name="Atkinson R.G."/>
            <person name="Karunairetnam S."/>
            <person name="Bulley S."/>
            <person name="Chunkath S."/>
            <person name="Hanley Z."/>
            <person name="Storey R."/>
            <person name="Thrimawithana A.H."/>
            <person name="Thomson S."/>
            <person name="David C."/>
            <person name="Testolin R."/>
            <person name="Huang H."/>
            <person name="Hellens R.P."/>
            <person name="Schaffer R.J."/>
        </authorList>
    </citation>
    <scope>NUCLEOTIDE SEQUENCE [LARGE SCALE GENOMIC DNA]</scope>
    <source>
        <strain evidence="6">cv. Red5</strain>
    </source>
</reference>
<dbReference type="EMBL" id="NKQK01000018">
    <property type="protein sequence ID" value="PSS04271.1"/>
    <property type="molecule type" value="Genomic_DNA"/>
</dbReference>
<dbReference type="Gene3D" id="3.90.1410.10">
    <property type="entry name" value="set domain protein methyltransferase, domain 1"/>
    <property type="match status" value="1"/>
</dbReference>
<keyword evidence="6" id="KW-1185">Reference proteome</keyword>
<dbReference type="Gene3D" id="3.90.1420.10">
    <property type="entry name" value="Rubisco LSMT, substrate-binding domain"/>
    <property type="match status" value="1"/>
</dbReference>
<evidence type="ECO:0000256" key="2">
    <source>
        <dbReference type="ARBA" id="ARBA00022679"/>
    </source>
</evidence>
<dbReference type="PROSITE" id="PS50280">
    <property type="entry name" value="SET"/>
    <property type="match status" value="1"/>
</dbReference>
<evidence type="ECO:0000256" key="3">
    <source>
        <dbReference type="ARBA" id="ARBA00022691"/>
    </source>
</evidence>
<comment type="caution">
    <text evidence="5">The sequence shown here is derived from an EMBL/GenBank/DDBJ whole genome shotgun (WGS) entry which is preliminary data.</text>
</comment>